<proteinExistence type="predicted"/>
<evidence type="ECO:0000313" key="2">
    <source>
        <dbReference type="EMBL" id="BBO24150.1"/>
    </source>
</evidence>
<reference evidence="2" key="1">
    <citation type="journal article" name="DNA Res.">
        <title>The physiological potential of anammox bacteria as revealed by their core genome structure.</title>
        <authorList>
            <person name="Okubo T."/>
            <person name="Toyoda A."/>
            <person name="Fukuhara K."/>
            <person name="Uchiyama I."/>
            <person name="Harigaya Y."/>
            <person name="Kuroiwa M."/>
            <person name="Suzuki T."/>
            <person name="Murakami Y."/>
            <person name="Suwa Y."/>
            <person name="Takami H."/>
        </authorList>
    </citation>
    <scope>NUCLEOTIDE SEQUENCE</scope>
    <source>
        <strain evidence="2">317325-2</strain>
    </source>
</reference>
<dbReference type="EMBL" id="AP021858">
    <property type="protein sequence ID" value="BBO24150.1"/>
    <property type="molecule type" value="Genomic_DNA"/>
</dbReference>
<dbReference type="NCBIfam" id="TIGR02532">
    <property type="entry name" value="IV_pilin_GFxxxE"/>
    <property type="match status" value="1"/>
</dbReference>
<dbReference type="Proteomes" id="UP000662873">
    <property type="component" value="Chromosome"/>
</dbReference>
<dbReference type="Gene3D" id="3.30.700.10">
    <property type="entry name" value="Glycoprotein, Type 4 Pilin"/>
    <property type="match status" value="1"/>
</dbReference>
<dbReference type="PROSITE" id="PS00409">
    <property type="entry name" value="PROKAR_NTER_METHYL"/>
    <property type="match status" value="1"/>
</dbReference>
<evidence type="ECO:0008006" key="4">
    <source>
        <dbReference type="Google" id="ProtNLM"/>
    </source>
</evidence>
<dbReference type="InterPro" id="IPR012902">
    <property type="entry name" value="N_methyl_site"/>
</dbReference>
<dbReference type="SUPFAM" id="SSF54523">
    <property type="entry name" value="Pili subunits"/>
    <property type="match status" value="1"/>
</dbReference>
<dbReference type="Pfam" id="PF07963">
    <property type="entry name" value="N_methyl"/>
    <property type="match status" value="1"/>
</dbReference>
<keyword evidence="1" id="KW-1133">Transmembrane helix</keyword>
<keyword evidence="1" id="KW-0472">Membrane</keyword>
<dbReference type="PANTHER" id="PTHR30093">
    <property type="entry name" value="GENERAL SECRETION PATHWAY PROTEIN G"/>
    <property type="match status" value="1"/>
</dbReference>
<dbReference type="PANTHER" id="PTHR30093:SF2">
    <property type="entry name" value="TYPE II SECRETION SYSTEM PROTEIN H"/>
    <property type="match status" value="1"/>
</dbReference>
<sequence>MRPRGFTLVEILVVIGIIAIVSAIVFPAVIRAKRSASQAHCISNLGQAGKSMMMYMSDFDDQFPNGVDCVDKYRPEIWAPYPQWQALITVLPLMHQLLQPYVKSFEIFRCPNDLGTKVVDNHYDLEFLSSPSLYATYGSSYFYRTELTFRRIPHTALQNPAAINMLFDAAGHWHSGERELLLGMSMEDYRSTVNKFRYNILFADMHVKSSTFGDLQRAWSIDVQ</sequence>
<gene>
    <name evidence="2" type="ORF">NPRO_17450</name>
</gene>
<dbReference type="KEGG" id="npy:NPRO_17450"/>
<evidence type="ECO:0000313" key="3">
    <source>
        <dbReference type="Proteomes" id="UP000662873"/>
    </source>
</evidence>
<dbReference type="AlphaFoldDB" id="A0A809R9I0"/>
<dbReference type="InterPro" id="IPR045584">
    <property type="entry name" value="Pilin-like"/>
</dbReference>
<accession>A0A809R9I0</accession>
<protein>
    <recommendedName>
        <fullName evidence="4">Prepilin-type N-terminal cleavage/methylation domain-containing protein</fullName>
    </recommendedName>
</protein>
<evidence type="ECO:0000256" key="1">
    <source>
        <dbReference type="SAM" id="Phobius"/>
    </source>
</evidence>
<organism evidence="2 3">
    <name type="scientific">Candidatus Nitrosymbiomonas proteolyticus</name>
    <dbReference type="NCBI Taxonomy" id="2608984"/>
    <lineage>
        <taxon>Bacteria</taxon>
        <taxon>Bacillati</taxon>
        <taxon>Armatimonadota</taxon>
        <taxon>Armatimonadota incertae sedis</taxon>
        <taxon>Candidatus Nitrosymbiomonas</taxon>
    </lineage>
</organism>
<feature type="transmembrane region" description="Helical" evidence="1">
    <location>
        <begin position="6"/>
        <end position="30"/>
    </location>
</feature>
<keyword evidence="1" id="KW-0812">Transmembrane</keyword>
<name>A0A809R9I0_9BACT</name>